<dbReference type="EC" id="3.1.3.2" evidence="3"/>
<feature type="signal peptide" evidence="8">
    <location>
        <begin position="1"/>
        <end position="21"/>
    </location>
</feature>
<keyword evidence="6" id="KW-1015">Disulfide bond</keyword>
<accession>A0ABP1N5Y0</accession>
<keyword evidence="5" id="KW-0378">Hydrolase</keyword>
<evidence type="ECO:0000256" key="3">
    <source>
        <dbReference type="ARBA" id="ARBA00012646"/>
    </source>
</evidence>
<comment type="similarity">
    <text evidence="2">Belongs to the histidine acid phosphatase family.</text>
</comment>
<gene>
    <name evidence="9" type="ORF">XYLVIOL_LOCUS1385</name>
</gene>
<dbReference type="PROSITE" id="PS00616">
    <property type="entry name" value="HIS_ACID_PHOSPHAT_1"/>
    <property type="match status" value="1"/>
</dbReference>
<evidence type="ECO:0000256" key="2">
    <source>
        <dbReference type="ARBA" id="ARBA00005375"/>
    </source>
</evidence>
<keyword evidence="7" id="KW-0325">Glycoprotein</keyword>
<comment type="catalytic activity">
    <reaction evidence="1">
        <text>a phosphate monoester + H2O = an alcohol + phosphate</text>
        <dbReference type="Rhea" id="RHEA:15017"/>
        <dbReference type="ChEBI" id="CHEBI:15377"/>
        <dbReference type="ChEBI" id="CHEBI:30879"/>
        <dbReference type="ChEBI" id="CHEBI:43474"/>
        <dbReference type="ChEBI" id="CHEBI:67140"/>
        <dbReference type="EC" id="3.1.3.2"/>
    </reaction>
</comment>
<feature type="chain" id="PRO_5045391673" description="acid phosphatase" evidence="8">
    <location>
        <begin position="22"/>
        <end position="365"/>
    </location>
</feature>
<dbReference type="PANTHER" id="PTHR11567">
    <property type="entry name" value="ACID PHOSPHATASE-RELATED"/>
    <property type="match status" value="1"/>
</dbReference>
<evidence type="ECO:0000256" key="7">
    <source>
        <dbReference type="ARBA" id="ARBA00023180"/>
    </source>
</evidence>
<dbReference type="Gene3D" id="3.40.50.1240">
    <property type="entry name" value="Phosphoglycerate mutase-like"/>
    <property type="match status" value="1"/>
</dbReference>
<evidence type="ECO:0000256" key="4">
    <source>
        <dbReference type="ARBA" id="ARBA00022729"/>
    </source>
</evidence>
<proteinExistence type="inferred from homology"/>
<keyword evidence="10" id="KW-1185">Reference proteome</keyword>
<dbReference type="SUPFAM" id="SSF53254">
    <property type="entry name" value="Phosphoglycerate mutase-like"/>
    <property type="match status" value="1"/>
</dbReference>
<dbReference type="InterPro" id="IPR000560">
    <property type="entry name" value="His_Pase_clade-2"/>
</dbReference>
<evidence type="ECO:0000256" key="8">
    <source>
        <dbReference type="SAM" id="SignalP"/>
    </source>
</evidence>
<name>A0ABP1N5Y0_XYLVO</name>
<reference evidence="9 10" key="1">
    <citation type="submission" date="2024-08" db="EMBL/GenBank/DDBJ databases">
        <authorList>
            <person name="Will J Nash"/>
            <person name="Angela Man"/>
            <person name="Seanna McTaggart"/>
            <person name="Kendall Baker"/>
            <person name="Tom Barker"/>
            <person name="Leah Catchpole"/>
            <person name="Alex Durrant"/>
            <person name="Karim Gharbi"/>
            <person name="Naomi Irish"/>
            <person name="Gemy Kaithakottil"/>
            <person name="Debby Ku"/>
            <person name="Aaliyah Providence"/>
            <person name="Felix Shaw"/>
            <person name="David Swarbreck"/>
            <person name="Chris Watkins"/>
            <person name="Ann M. McCartney"/>
            <person name="Giulio Formenti"/>
            <person name="Alice Mouton"/>
            <person name="Noel Vella"/>
            <person name="Bjorn M von Reumont"/>
            <person name="Adriana Vella"/>
            <person name="Wilfried Haerty"/>
        </authorList>
    </citation>
    <scope>NUCLEOTIDE SEQUENCE [LARGE SCALE GENOMIC DNA]</scope>
</reference>
<dbReference type="EMBL" id="CAXAJV020001282">
    <property type="protein sequence ID" value="CAL7935086.1"/>
    <property type="molecule type" value="Genomic_DNA"/>
</dbReference>
<dbReference type="Proteomes" id="UP001642520">
    <property type="component" value="Unassembled WGS sequence"/>
</dbReference>
<evidence type="ECO:0000256" key="1">
    <source>
        <dbReference type="ARBA" id="ARBA00000032"/>
    </source>
</evidence>
<dbReference type="Pfam" id="PF00328">
    <property type="entry name" value="His_Phos_2"/>
    <property type="match status" value="1"/>
</dbReference>
<evidence type="ECO:0000313" key="9">
    <source>
        <dbReference type="EMBL" id="CAL7935086.1"/>
    </source>
</evidence>
<evidence type="ECO:0000313" key="10">
    <source>
        <dbReference type="Proteomes" id="UP001642520"/>
    </source>
</evidence>
<dbReference type="InterPro" id="IPR029033">
    <property type="entry name" value="His_PPase_superfam"/>
</dbReference>
<comment type="caution">
    <text evidence="9">The sequence shown here is derived from an EMBL/GenBank/DDBJ whole genome shotgun (WGS) entry which is preliminary data.</text>
</comment>
<protein>
    <recommendedName>
        <fullName evidence="3">acid phosphatase</fullName>
        <ecNumber evidence="3">3.1.3.2</ecNumber>
    </recommendedName>
</protein>
<keyword evidence="4 8" id="KW-0732">Signal</keyword>
<dbReference type="CDD" id="cd07061">
    <property type="entry name" value="HP_HAP_like"/>
    <property type="match status" value="1"/>
</dbReference>
<evidence type="ECO:0000256" key="5">
    <source>
        <dbReference type="ARBA" id="ARBA00022801"/>
    </source>
</evidence>
<sequence length="365" mass="42798">MIVARMLEIFVCLLCCQAILAKLILVQTLFRHGNRMPCKPSFYPKDPYINNNYEPEGPGGLTNVGKMSSYKLGQYFRERYDHFLDRIYKKKDIWFRADEIDRIIMTGQLVAAGLYPPFEEQRWNMDLNWQPIPVWAPPMPSDYLYNGVNCENYKIWRNDVEKMDKSVTKFEKENKHVYKYLSEHTGGNVTQSDVFDLRACLYTQQDIGLKLPEWTKSVFPDGKLDELAAYDIHIRTRTTQLKQLFGGVWIQEWLNHIDDHINKNDTRKALMYAGHELNIATILATLDNFDNKIPSYSSSLLLELHEENNQHYVQMFYRNKDNVRILKFPGCDDKMCPLDVFKEIVKPILPVNPTTMCGKYLKNLL</sequence>
<dbReference type="InterPro" id="IPR050645">
    <property type="entry name" value="Histidine_acid_phosphatase"/>
</dbReference>
<organism evidence="9 10">
    <name type="scientific">Xylocopa violacea</name>
    <name type="common">Violet carpenter bee</name>
    <name type="synonym">Apis violacea</name>
    <dbReference type="NCBI Taxonomy" id="135666"/>
    <lineage>
        <taxon>Eukaryota</taxon>
        <taxon>Metazoa</taxon>
        <taxon>Ecdysozoa</taxon>
        <taxon>Arthropoda</taxon>
        <taxon>Hexapoda</taxon>
        <taxon>Insecta</taxon>
        <taxon>Pterygota</taxon>
        <taxon>Neoptera</taxon>
        <taxon>Endopterygota</taxon>
        <taxon>Hymenoptera</taxon>
        <taxon>Apocrita</taxon>
        <taxon>Aculeata</taxon>
        <taxon>Apoidea</taxon>
        <taxon>Anthophila</taxon>
        <taxon>Apidae</taxon>
        <taxon>Xylocopa</taxon>
        <taxon>Xylocopa</taxon>
    </lineage>
</organism>
<dbReference type="InterPro" id="IPR033379">
    <property type="entry name" value="Acid_Pase_AS"/>
</dbReference>
<evidence type="ECO:0000256" key="6">
    <source>
        <dbReference type="ARBA" id="ARBA00023157"/>
    </source>
</evidence>
<dbReference type="PANTHER" id="PTHR11567:SF211">
    <property type="entry name" value="PROSTATIC ACID PHOSPHATASE"/>
    <property type="match status" value="1"/>
</dbReference>